<keyword evidence="2 7" id="KW-1003">Cell membrane</keyword>
<feature type="compositionally biased region" description="Basic residues" evidence="8">
    <location>
        <begin position="307"/>
        <end position="322"/>
    </location>
</feature>
<feature type="region of interest" description="Disordered" evidence="8">
    <location>
        <begin position="79"/>
        <end position="127"/>
    </location>
</feature>
<dbReference type="OrthoDB" id="5953812at2759"/>
<evidence type="ECO:0000256" key="8">
    <source>
        <dbReference type="SAM" id="MobiDB-lite"/>
    </source>
</evidence>
<feature type="region of interest" description="Disordered" evidence="8">
    <location>
        <begin position="1117"/>
        <end position="1156"/>
    </location>
</feature>
<feature type="region of interest" description="Disordered" evidence="8">
    <location>
        <begin position="302"/>
        <end position="350"/>
    </location>
</feature>
<keyword evidence="3" id="KW-0963">Cytoplasm</keyword>
<evidence type="ECO:0000256" key="1">
    <source>
        <dbReference type="ARBA" id="ARBA00007081"/>
    </source>
</evidence>
<dbReference type="GO" id="GO:0016055">
    <property type="term" value="P:Wnt signaling pathway"/>
    <property type="evidence" value="ECO:0007669"/>
    <property type="project" value="UniProtKB-UniRule"/>
</dbReference>
<dbReference type="InParanoid" id="A0A6I9UQD3"/>
<feature type="compositionally biased region" description="Low complexity" evidence="8">
    <location>
        <begin position="141"/>
        <end position="155"/>
    </location>
</feature>
<feature type="compositionally biased region" description="Low complexity" evidence="8">
    <location>
        <begin position="993"/>
        <end position="1003"/>
    </location>
</feature>
<feature type="compositionally biased region" description="Polar residues" evidence="8">
    <location>
        <begin position="708"/>
        <end position="719"/>
    </location>
</feature>
<accession>A0A6I9UQD3</accession>
<dbReference type="KEGG" id="bdr:105223456"/>
<evidence type="ECO:0000256" key="6">
    <source>
        <dbReference type="ARBA" id="ARBA00023136"/>
    </source>
</evidence>
<dbReference type="GO" id="GO:0005886">
    <property type="term" value="C:plasma membrane"/>
    <property type="evidence" value="ECO:0007669"/>
    <property type="project" value="UniProtKB-SubCell"/>
</dbReference>
<organism evidence="9 10">
    <name type="scientific">Bactrocera dorsalis</name>
    <name type="common">Oriental fruit fly</name>
    <name type="synonym">Dacus dorsalis</name>
    <dbReference type="NCBI Taxonomy" id="27457"/>
    <lineage>
        <taxon>Eukaryota</taxon>
        <taxon>Metazoa</taxon>
        <taxon>Ecdysozoa</taxon>
        <taxon>Arthropoda</taxon>
        <taxon>Hexapoda</taxon>
        <taxon>Insecta</taxon>
        <taxon>Pterygota</taxon>
        <taxon>Neoptera</taxon>
        <taxon>Endopterygota</taxon>
        <taxon>Diptera</taxon>
        <taxon>Brachycera</taxon>
        <taxon>Muscomorpha</taxon>
        <taxon>Tephritoidea</taxon>
        <taxon>Tephritidae</taxon>
        <taxon>Bactrocera</taxon>
        <taxon>Bactrocera</taxon>
    </lineage>
</organism>
<feature type="compositionally biased region" description="Polar residues" evidence="8">
    <location>
        <begin position="608"/>
        <end position="617"/>
    </location>
</feature>
<feature type="region of interest" description="Disordered" evidence="8">
    <location>
        <begin position="956"/>
        <end position="1003"/>
    </location>
</feature>
<feature type="compositionally biased region" description="Basic residues" evidence="8">
    <location>
        <begin position="969"/>
        <end position="979"/>
    </location>
</feature>
<dbReference type="FunCoup" id="A0A6I9UQD3">
    <property type="interactions" value="176"/>
</dbReference>
<feature type="compositionally biased region" description="Basic and acidic residues" evidence="8">
    <location>
        <begin position="107"/>
        <end position="123"/>
    </location>
</feature>
<sequence>MAGNIVKWWKHKILGGYKQFSVQECTTDSEELMYHQVRASSSCSAPPDLLMVSDRENNIPLRSPVVNLISTATTTTAAAHHHSSAAVGCSSVPKHHHATGQQQQHATHRDPHQQHGSKDDGGKQHLKLSSKSAAAKFINTQQQLAVSSQQQQQHQYQDEIDGPQQTSHQRHSSHQHGKEERIRLEEFTCDVSVEGGKSTQPLQFSFTFYDLDGHHGKITKDDIVGIVYTIYESIGKSVVVPHCGSKTINVRLTVSPEGKSKSAAAAAAAANGGGAGGGGGGGKLKKTANGAGAGILDAAIKSNAGHGHGHTRRQHRYRPRKLIKSDDEDDDSNSDKEKEAAAATNAPATTTSGALAVSSVSAPVAAGVGGKSKGHSSGSKFNKMKASAAVAEQQQMLYQQQQPQEAGNAAAPQQQHTPPHIDASAASCPHESLYENMTSVNLKCCSTKDARLKIEDCRGCEPTVTSAPITPAGYVRSSTDVYMRQASTRVKMLRKARKQKFQDHCHETRQRSLSVGNEACWYNRHIQQQQQQSKLEQSQQQQQLSDVVDGVQLRNPQKNTAATASSALAQRQRNSTECWKTALNRNDLMSIIRESMEKNRLCFQMSGKPQANVSPIRQPQLQHQPPHNQQQPQQQQQQRSNTASKIPTLIANHSNAIISHSNSNNNNNNHHHHHHHSPNNSHSHSNSSSHSHSSNHTNNNSSELNLHDISTTNNTNTTQYHPQPHIPIYHQQMAINPAVLAAQSGMQHGGHGKMNLCGYDSFLHATICGGGTSHSPPLTTSGNVGALTATTFVPQIVGHDQHTNQQQLIATVQPIMNAVPSSQSTPAKVFLNSTTHQIKTSKILRSGSYSQQLTPLHSLTAHNSPQYSGYQRLLSSNAHHSHGHGHGGQNQQLHQQCANKLAALSLGDASLAHNSPVEHIEKWLKNNSAKHQRKDSATKYADNALYAKLSEKLQESALSTHNQRENVQRRKHKSAHKSRTPQARHTPTAQPKSACASNGMQSSSSNTSIGTYAALIPIHGDPAECENLIAPTTTDDEAVNEAPTALFYATCKAAATSTPKSNAAANAAVEPVDQDSNVATAKLVDITDETELVAVEAVESAVDDLDVTLRVSDAAEVEELDAEEGEEDEEEAETEESGSASAANTSGGASSLIHRYVHEHIHHHYHHFEEKDE</sequence>
<comment type="similarity">
    <text evidence="1 7">Belongs to the NKD family.</text>
</comment>
<comment type="subcellular location">
    <subcellularLocation>
        <location evidence="7">Cell membrane</location>
    </subcellularLocation>
    <subcellularLocation>
        <location evidence="7">Cytoplasm</location>
    </subcellularLocation>
</comment>
<feature type="compositionally biased region" description="Low complexity" evidence="8">
    <location>
        <begin position="393"/>
        <end position="404"/>
    </location>
</feature>
<dbReference type="AlphaFoldDB" id="A0A6I9UQD3"/>
<dbReference type="GO" id="GO:0005737">
    <property type="term" value="C:cytoplasm"/>
    <property type="evidence" value="ECO:0007669"/>
    <property type="project" value="UniProtKB-SubCell"/>
</dbReference>
<evidence type="ECO:0000256" key="5">
    <source>
        <dbReference type="ARBA" id="ARBA00022723"/>
    </source>
</evidence>
<dbReference type="PANTHER" id="PTHR22611">
    <property type="entry name" value="PROTEIN NAKED CUTICLE"/>
    <property type="match status" value="1"/>
</dbReference>
<dbReference type="GeneID" id="105223456"/>
<feature type="region of interest" description="Disordered" evidence="8">
    <location>
        <begin position="141"/>
        <end position="182"/>
    </location>
</feature>
<comment type="function">
    <text evidence="7">Cell autonomous antagonist of the canonical Wnt signaling pathway.</text>
</comment>
<evidence type="ECO:0000256" key="3">
    <source>
        <dbReference type="ARBA" id="ARBA00022490"/>
    </source>
</evidence>
<evidence type="ECO:0000256" key="2">
    <source>
        <dbReference type="ARBA" id="ARBA00022475"/>
    </source>
</evidence>
<feature type="compositionally biased region" description="Low complexity" evidence="8">
    <location>
        <begin position="618"/>
        <end position="638"/>
    </location>
</feature>
<feature type="region of interest" description="Disordered" evidence="8">
    <location>
        <begin position="658"/>
        <end position="719"/>
    </location>
</feature>
<dbReference type="GO" id="GO:0046872">
    <property type="term" value="F:metal ion binding"/>
    <property type="evidence" value="ECO:0007669"/>
    <property type="project" value="UniProtKB-KW"/>
</dbReference>
<reference evidence="10" key="1">
    <citation type="submission" date="2025-08" db="UniProtKB">
        <authorList>
            <consortium name="RefSeq"/>
        </authorList>
    </citation>
    <scope>IDENTIFICATION</scope>
    <source>
        <tissue evidence="10">Adult</tissue>
    </source>
</reference>
<dbReference type="InterPro" id="IPR040140">
    <property type="entry name" value="Nkd-like"/>
</dbReference>
<dbReference type="PANTHER" id="PTHR22611:SF9">
    <property type="entry name" value="PROTEIN NAKED CUTICLE"/>
    <property type="match status" value="1"/>
</dbReference>
<name>A0A6I9UQD3_BACDO</name>
<protein>
    <recommendedName>
        <fullName evidence="7">Protein naked cuticle homolog</fullName>
    </recommendedName>
</protein>
<dbReference type="RefSeq" id="XP_011199495.2">
    <property type="nucleotide sequence ID" value="XM_011201193.4"/>
</dbReference>
<keyword evidence="9" id="KW-1185">Reference proteome</keyword>
<feature type="compositionally biased region" description="Low complexity" evidence="8">
    <location>
        <begin position="678"/>
        <end position="702"/>
    </location>
</feature>
<feature type="compositionally biased region" description="Acidic residues" evidence="8">
    <location>
        <begin position="1117"/>
        <end position="1136"/>
    </location>
</feature>
<dbReference type="GO" id="GO:0090090">
    <property type="term" value="P:negative regulation of canonical Wnt signaling pathway"/>
    <property type="evidence" value="ECO:0007669"/>
    <property type="project" value="UniProtKB-ARBA"/>
</dbReference>
<keyword evidence="5" id="KW-0479">Metal-binding</keyword>
<feature type="compositionally biased region" description="Low complexity" evidence="8">
    <location>
        <begin position="341"/>
        <end position="350"/>
    </location>
</feature>
<dbReference type="Proteomes" id="UP001652620">
    <property type="component" value="Chromosome 5"/>
</dbReference>
<evidence type="ECO:0000256" key="7">
    <source>
        <dbReference type="RuleBase" id="RU367060"/>
    </source>
</evidence>
<proteinExistence type="inferred from homology"/>
<feature type="compositionally biased region" description="Low complexity" evidence="8">
    <location>
        <begin position="1137"/>
        <end position="1154"/>
    </location>
</feature>
<evidence type="ECO:0000256" key="4">
    <source>
        <dbReference type="ARBA" id="ARBA00022687"/>
    </source>
</evidence>
<keyword evidence="4 7" id="KW-0879">Wnt signaling pathway</keyword>
<keyword evidence="6" id="KW-0472">Membrane</keyword>
<evidence type="ECO:0000313" key="9">
    <source>
        <dbReference type="Proteomes" id="UP001652620"/>
    </source>
</evidence>
<feature type="region of interest" description="Disordered" evidence="8">
    <location>
        <begin position="608"/>
        <end position="643"/>
    </location>
</feature>
<gene>
    <name evidence="10" type="primary">LOC105223456</name>
</gene>
<feature type="region of interest" description="Disordered" evidence="8">
    <location>
        <begin position="365"/>
        <end position="423"/>
    </location>
</feature>
<feature type="compositionally biased region" description="Polar residues" evidence="8">
    <location>
        <begin position="980"/>
        <end position="991"/>
    </location>
</feature>
<evidence type="ECO:0000313" key="10">
    <source>
        <dbReference type="RefSeq" id="XP_011199495.2"/>
    </source>
</evidence>
<feature type="compositionally biased region" description="Low complexity" evidence="8">
    <location>
        <begin position="658"/>
        <end position="668"/>
    </location>
</feature>